<feature type="transmembrane region" description="Helical" evidence="1">
    <location>
        <begin position="162"/>
        <end position="183"/>
    </location>
</feature>
<name>D0LD88_GORB4</name>
<dbReference type="CDD" id="cd01610">
    <property type="entry name" value="PAP2_like"/>
    <property type="match status" value="1"/>
</dbReference>
<feature type="transmembrane region" description="Helical" evidence="1">
    <location>
        <begin position="242"/>
        <end position="260"/>
    </location>
</feature>
<protein>
    <submittedName>
        <fullName evidence="3">Phosphoesterase PA-phosphatase related protein</fullName>
    </submittedName>
</protein>
<dbReference type="STRING" id="526226.Gbro_0374"/>
<feature type="domain" description="Phosphatidic acid phosphatase type 2/haloperoxidase" evidence="2">
    <location>
        <begin position="131"/>
        <end position="201"/>
    </location>
</feature>
<keyword evidence="1" id="KW-0812">Transmembrane</keyword>
<dbReference type="KEGG" id="gbr:Gbro_0374"/>
<gene>
    <name evidence="3" type="ordered locus">Gbro_0374</name>
</gene>
<dbReference type="InterPro" id="IPR036938">
    <property type="entry name" value="PAP2/HPO_sf"/>
</dbReference>
<keyword evidence="1" id="KW-0472">Membrane</keyword>
<dbReference type="HOGENOM" id="CLU_061746_1_0_11"/>
<dbReference type="EMBL" id="CP001802">
    <property type="protein sequence ID" value="ACY19708.1"/>
    <property type="molecule type" value="Genomic_DNA"/>
</dbReference>
<feature type="transmembrane region" description="Helical" evidence="1">
    <location>
        <begin position="99"/>
        <end position="116"/>
    </location>
</feature>
<evidence type="ECO:0000259" key="2">
    <source>
        <dbReference type="Pfam" id="PF01569"/>
    </source>
</evidence>
<feature type="transmembrane region" description="Helical" evidence="1">
    <location>
        <begin position="76"/>
        <end position="92"/>
    </location>
</feature>
<evidence type="ECO:0000256" key="1">
    <source>
        <dbReference type="SAM" id="Phobius"/>
    </source>
</evidence>
<dbReference type="Proteomes" id="UP000001219">
    <property type="component" value="Chromosome"/>
</dbReference>
<reference evidence="4" key="1">
    <citation type="submission" date="2009-10" db="EMBL/GenBank/DDBJ databases">
        <title>The complete chromosome of Gordonia bronchialis DSM 43247.</title>
        <authorList>
            <consortium name="US DOE Joint Genome Institute (JGI-PGF)"/>
            <person name="Lucas S."/>
            <person name="Copeland A."/>
            <person name="Lapidus A."/>
            <person name="Glavina del Rio T."/>
            <person name="Dalin E."/>
            <person name="Tice H."/>
            <person name="Bruce D."/>
            <person name="Goodwin L."/>
            <person name="Pitluck S."/>
            <person name="Kyrpides N."/>
            <person name="Mavromatis K."/>
            <person name="Ivanova N."/>
            <person name="Ovchinnikova G."/>
            <person name="Saunders E."/>
            <person name="Brettin T."/>
            <person name="Detter J.C."/>
            <person name="Han C."/>
            <person name="Larimer F."/>
            <person name="Land M."/>
            <person name="Hauser L."/>
            <person name="Markowitz V."/>
            <person name="Cheng J.-F."/>
            <person name="Hugenholtz P."/>
            <person name="Woyke T."/>
            <person name="Wu D."/>
            <person name="Jando M."/>
            <person name="Schneider S."/>
            <person name="Goeker M."/>
            <person name="Klenk H.-P."/>
            <person name="Eisen J.A."/>
        </authorList>
    </citation>
    <scope>NUCLEOTIDE SEQUENCE [LARGE SCALE GENOMIC DNA]</scope>
    <source>
        <strain evidence="4">ATCC 25592 / DSM 43247 / BCRC 13721 / JCM 3198 / KCTC 3076 / NBRC 16047 / NCTC 10667</strain>
    </source>
</reference>
<evidence type="ECO:0000313" key="4">
    <source>
        <dbReference type="Proteomes" id="UP000001219"/>
    </source>
</evidence>
<dbReference type="AlphaFoldDB" id="D0LD88"/>
<dbReference type="OrthoDB" id="3240395at2"/>
<feature type="transmembrane region" description="Helical" evidence="1">
    <location>
        <begin position="217"/>
        <end position="236"/>
    </location>
</feature>
<dbReference type="Pfam" id="PF01569">
    <property type="entry name" value="PAP2"/>
    <property type="match status" value="1"/>
</dbReference>
<organism evidence="3 4">
    <name type="scientific">Gordonia bronchialis (strain ATCC 25592 / DSM 43247 / BCRC 13721 / JCM 3198 / KCTC 3076 / NBRC 16047 / NCTC 10667)</name>
    <name type="common">Rhodococcus bronchialis</name>
    <dbReference type="NCBI Taxonomy" id="526226"/>
    <lineage>
        <taxon>Bacteria</taxon>
        <taxon>Bacillati</taxon>
        <taxon>Actinomycetota</taxon>
        <taxon>Actinomycetes</taxon>
        <taxon>Mycobacteriales</taxon>
        <taxon>Gordoniaceae</taxon>
        <taxon>Gordonia</taxon>
    </lineage>
</organism>
<keyword evidence="4" id="KW-1185">Reference proteome</keyword>
<feature type="transmembrane region" description="Helical" evidence="1">
    <location>
        <begin position="21"/>
        <end position="40"/>
    </location>
</feature>
<reference evidence="3 4" key="2">
    <citation type="journal article" date="2010" name="Stand. Genomic Sci.">
        <title>Complete genome sequence of Gordonia bronchialis type strain (3410).</title>
        <authorList>
            <person name="Ivanova N."/>
            <person name="Sikorski J."/>
            <person name="Jando M."/>
            <person name="Lapidus A."/>
            <person name="Nolan M."/>
            <person name="Lucas S."/>
            <person name="Del Rio T.G."/>
            <person name="Tice H."/>
            <person name="Copeland A."/>
            <person name="Cheng J.F."/>
            <person name="Chen F."/>
            <person name="Bruce D."/>
            <person name="Goodwin L."/>
            <person name="Pitluck S."/>
            <person name="Mavromatis K."/>
            <person name="Ovchinnikova G."/>
            <person name="Pati A."/>
            <person name="Chen A."/>
            <person name="Palaniappan K."/>
            <person name="Land M."/>
            <person name="Hauser L."/>
            <person name="Chang Y.J."/>
            <person name="Jeffries C.D."/>
            <person name="Chain P."/>
            <person name="Saunders E."/>
            <person name="Han C."/>
            <person name="Detter J.C."/>
            <person name="Brettin T."/>
            <person name="Rohde M."/>
            <person name="Goker M."/>
            <person name="Bristow J."/>
            <person name="Eisen J.A."/>
            <person name="Markowitz V."/>
            <person name="Hugenholtz P."/>
            <person name="Klenk H.P."/>
            <person name="Kyrpides N.C."/>
        </authorList>
    </citation>
    <scope>NUCLEOTIDE SEQUENCE [LARGE SCALE GENOMIC DNA]</scope>
    <source>
        <strain evidence="4">ATCC 25592 / DSM 43247 / BCRC 13721 / JCM 3198 / KCTC 3076 / NBRC 16047 / NCTC 10667</strain>
    </source>
</reference>
<dbReference type="Gene3D" id="1.20.144.10">
    <property type="entry name" value="Phosphatidic acid phosphatase type 2/haloperoxidase"/>
    <property type="match status" value="1"/>
</dbReference>
<keyword evidence="1" id="KW-1133">Transmembrane helix</keyword>
<accession>D0LD88</accession>
<sequence>MTLTTSRPTRARSALPTLPRIAGVVGAVLVAAGVYGLAVWTSPGQLVDQTILDLCRRLTPVTGIPRVLVPQAVSNPLLWLVVGIVVVGLVAPTRRWGSLAAPVAFPPVTVVVVQFLRDHVLARPQLHDWITETNSAPSGHAAAVTACAVVVMLATPRRFRPWVAALLGTWAAVIEFGLIAAGWHRPSDVIISTVLVVGVGCLLPDPHTGPRASHVEWLLAGVTVALAAPVLVAVYYPAGIAVATTVLVAGVVAVAITATGR</sequence>
<dbReference type="InterPro" id="IPR000326">
    <property type="entry name" value="PAP2/HPO"/>
</dbReference>
<dbReference type="RefSeq" id="WP_012832297.1">
    <property type="nucleotide sequence ID" value="NC_013441.1"/>
</dbReference>
<dbReference type="SUPFAM" id="SSF48317">
    <property type="entry name" value="Acid phosphatase/Vanadium-dependent haloperoxidase"/>
    <property type="match status" value="1"/>
</dbReference>
<evidence type="ECO:0000313" key="3">
    <source>
        <dbReference type="EMBL" id="ACY19708.1"/>
    </source>
</evidence>
<proteinExistence type="predicted"/>
<feature type="transmembrane region" description="Helical" evidence="1">
    <location>
        <begin position="136"/>
        <end position="155"/>
    </location>
</feature>
<dbReference type="eggNOG" id="COG0671">
    <property type="taxonomic scope" value="Bacteria"/>
</dbReference>